<feature type="binding site" evidence="9">
    <location>
        <position position="39"/>
    </location>
    <ligand>
        <name>[4Fe-4S] cluster</name>
        <dbReference type="ChEBI" id="CHEBI:49883"/>
        <label>1</label>
    </ligand>
</feature>
<gene>
    <name evidence="9" type="primary">taw1</name>
    <name evidence="12" type="ORF">DSO09_02555</name>
    <name evidence="11" type="ORF">EF809_02775</name>
</gene>
<evidence type="ECO:0000256" key="7">
    <source>
        <dbReference type="ARBA" id="ARBA00023239"/>
    </source>
</evidence>
<evidence type="ECO:0000313" key="14">
    <source>
        <dbReference type="Proteomes" id="UP000317265"/>
    </source>
</evidence>
<dbReference type="EC" id="4.1.3.44" evidence="9"/>
<evidence type="ECO:0000313" key="12">
    <source>
        <dbReference type="EMBL" id="TDA39275.1"/>
    </source>
</evidence>
<comment type="subunit">
    <text evidence="9">Monomer.</text>
</comment>
<evidence type="ECO:0000256" key="4">
    <source>
        <dbReference type="ARBA" id="ARBA00022723"/>
    </source>
</evidence>
<comment type="function">
    <text evidence="9">Component of the wyosine derivatives biosynthesis pathway that catalyzes the condensation of N-methylguanine with 2 carbon atoms from pyruvate to form the tricyclic 4-demethylwyosine (imG-14) on guanosine-37 of tRNA(Phe).</text>
</comment>
<dbReference type="Proteomes" id="UP000316080">
    <property type="component" value="Unassembled WGS sequence"/>
</dbReference>
<dbReference type="SFLD" id="SFLDS00029">
    <property type="entry name" value="Radical_SAM"/>
    <property type="match status" value="1"/>
</dbReference>
<evidence type="ECO:0000256" key="5">
    <source>
        <dbReference type="ARBA" id="ARBA00023004"/>
    </source>
</evidence>
<reference evidence="11 13" key="2">
    <citation type="journal article" date="2019" name="Nat. Microbiol.">
        <title>Wide diversity of methane and short-chain alkane metabolisms in uncultured archaea.</title>
        <authorList>
            <person name="Borrel G."/>
            <person name="Adam P.S."/>
            <person name="McKay L.J."/>
            <person name="Chen L.X."/>
            <person name="Sierra-Garcia I.N."/>
            <person name="Sieber C.M."/>
            <person name="Letourneur Q."/>
            <person name="Ghozlane A."/>
            <person name="Andersen G.L."/>
            <person name="Li W.J."/>
            <person name="Hallam S.J."/>
            <person name="Muyzer G."/>
            <person name="de Oliveira V.M."/>
            <person name="Inskeep W.P."/>
            <person name="Banfield J.F."/>
            <person name="Gribaldo S."/>
        </authorList>
    </citation>
    <scope>NUCLEOTIDE SEQUENCE [LARGE SCALE GENOMIC DNA]</scope>
    <source>
        <strain evidence="11">Verst-YHS</strain>
    </source>
</reference>
<evidence type="ECO:0000256" key="8">
    <source>
        <dbReference type="ARBA" id="ARBA00049466"/>
    </source>
</evidence>
<organism evidence="11 13">
    <name type="scientific">Thermoproteota archaeon</name>
    <dbReference type="NCBI Taxonomy" id="2056631"/>
    <lineage>
        <taxon>Archaea</taxon>
        <taxon>Thermoproteota</taxon>
    </lineage>
</organism>
<dbReference type="PANTHER" id="PTHR13930">
    <property type="entry name" value="S-ADENOSYL-L-METHIONINE-DEPENDENT TRNA 4-DEMETHYLWYOSINE SYNTHASE"/>
    <property type="match status" value="1"/>
</dbReference>
<dbReference type="CDD" id="cd01335">
    <property type="entry name" value="Radical_SAM"/>
    <property type="match status" value="1"/>
</dbReference>
<dbReference type="GO" id="GO:0005737">
    <property type="term" value="C:cytoplasm"/>
    <property type="evidence" value="ECO:0007669"/>
    <property type="project" value="UniProtKB-SubCell"/>
</dbReference>
<evidence type="ECO:0000256" key="6">
    <source>
        <dbReference type="ARBA" id="ARBA00023014"/>
    </source>
</evidence>
<proteinExistence type="inferred from homology"/>
<dbReference type="GO" id="GO:0051539">
    <property type="term" value="F:4 iron, 4 sulfur cluster binding"/>
    <property type="evidence" value="ECO:0007669"/>
    <property type="project" value="UniProtKB-UniRule"/>
</dbReference>
<dbReference type="PANTHER" id="PTHR13930:SF0">
    <property type="entry name" value="S-ADENOSYL-L-METHIONINE-DEPENDENT TRNA 4-DEMETHYLWYOSINE SYNTHASE TYW1-RELATED"/>
    <property type="match status" value="1"/>
</dbReference>
<protein>
    <recommendedName>
        <fullName evidence="9">S-adenosyl-L-methionine-dependent tRNA 4-demethylwyosine synthase</fullName>
        <ecNumber evidence="9">4.1.3.44</ecNumber>
    </recommendedName>
    <alternativeName>
        <fullName evidence="9">tRNA wyosine derivatives biosynthesis protein Taw1</fullName>
    </alternativeName>
</protein>
<evidence type="ECO:0000313" key="13">
    <source>
        <dbReference type="Proteomes" id="UP000316080"/>
    </source>
</evidence>
<comment type="similarity">
    <text evidence="9">Belongs to the TYW1 family.</text>
</comment>
<evidence type="ECO:0000313" key="11">
    <source>
        <dbReference type="EMBL" id="RZN56474.1"/>
    </source>
</evidence>
<feature type="domain" description="Radical SAM core" evidence="10">
    <location>
        <begin position="45"/>
        <end position="294"/>
    </location>
</feature>
<comment type="subcellular location">
    <subcellularLocation>
        <location evidence="9">Cytoplasm</location>
    </subcellularLocation>
</comment>
<feature type="binding site" evidence="9">
    <location>
        <position position="26"/>
    </location>
    <ligand>
        <name>[4Fe-4S] cluster</name>
        <dbReference type="ChEBI" id="CHEBI:49883"/>
        <label>1</label>
    </ligand>
</feature>
<comment type="caution">
    <text evidence="11">The sequence shown here is derived from an EMBL/GenBank/DDBJ whole genome shotgun (WGS) entry which is preliminary data.</text>
</comment>
<feature type="binding site" evidence="9">
    <location>
        <position position="62"/>
    </location>
    <ligand>
        <name>[4Fe-4S] cluster</name>
        <dbReference type="ChEBI" id="CHEBI:49883"/>
        <label>2</label>
        <note>4Fe-4S-S-AdoMet</note>
    </ligand>
</feature>
<dbReference type="InterPro" id="IPR013785">
    <property type="entry name" value="Aldolase_TIM"/>
</dbReference>
<dbReference type="AlphaFoldDB" id="A0A520KFW1"/>
<dbReference type="InterPro" id="IPR058240">
    <property type="entry name" value="rSAM_sf"/>
</dbReference>
<dbReference type="HAMAP" id="MF_01921">
    <property type="entry name" value="TYW1_archaea"/>
    <property type="match status" value="1"/>
</dbReference>
<evidence type="ECO:0000259" key="10">
    <source>
        <dbReference type="PROSITE" id="PS51918"/>
    </source>
</evidence>
<dbReference type="GO" id="GO:0008033">
    <property type="term" value="P:tRNA processing"/>
    <property type="evidence" value="ECO:0007669"/>
    <property type="project" value="UniProtKB-UniRule"/>
</dbReference>
<dbReference type="SFLD" id="SFLDF00284">
    <property type="entry name" value="tRNA_wybutosine-synthesizing"/>
    <property type="match status" value="1"/>
</dbReference>
<dbReference type="Pfam" id="PF04055">
    <property type="entry name" value="Radical_SAM"/>
    <property type="match status" value="1"/>
</dbReference>
<dbReference type="SFLD" id="SFLDG01071">
    <property type="entry name" value="tRNA_wybutosine-synthesizing"/>
    <property type="match status" value="1"/>
</dbReference>
<evidence type="ECO:0000256" key="3">
    <source>
        <dbReference type="ARBA" id="ARBA00022694"/>
    </source>
</evidence>
<evidence type="ECO:0000256" key="2">
    <source>
        <dbReference type="ARBA" id="ARBA00022691"/>
    </source>
</evidence>
<dbReference type="InterPro" id="IPR007197">
    <property type="entry name" value="rSAM"/>
</dbReference>
<keyword evidence="6 9" id="KW-0411">Iron-sulfur</keyword>
<dbReference type="Gene3D" id="3.20.20.70">
    <property type="entry name" value="Aldolase class I"/>
    <property type="match status" value="1"/>
</dbReference>
<feature type="binding site" evidence="9">
    <location>
        <position position="66"/>
    </location>
    <ligand>
        <name>[4Fe-4S] cluster</name>
        <dbReference type="ChEBI" id="CHEBI:49883"/>
        <label>2</label>
        <note>4Fe-4S-S-AdoMet</note>
    </ligand>
</feature>
<evidence type="ECO:0000256" key="9">
    <source>
        <dbReference type="HAMAP-Rule" id="MF_01921"/>
    </source>
</evidence>
<keyword evidence="3 9" id="KW-0819">tRNA processing</keyword>
<keyword evidence="5 9" id="KW-0408">Iron</keyword>
<comment type="cofactor">
    <cofactor evidence="9">
        <name>[4Fe-4S] cluster</name>
        <dbReference type="ChEBI" id="CHEBI:49883"/>
    </cofactor>
    <text evidence="9">Binds 2 [4Fe-4S] clusters. Binds 1 [4Fe-4S] cluster coordinated with 3 cysteines and an exchangeable S-adenosyl-L-methionine.</text>
</comment>
<keyword evidence="1 9" id="KW-0004">4Fe-4S</keyword>
<dbReference type="PROSITE" id="PS51918">
    <property type="entry name" value="RADICAL_SAM"/>
    <property type="match status" value="1"/>
</dbReference>
<dbReference type="NCBIfam" id="TIGR03972">
    <property type="entry name" value="rSAM_TYW1"/>
    <property type="match status" value="1"/>
</dbReference>
<feature type="binding site" evidence="9">
    <location>
        <position position="69"/>
    </location>
    <ligand>
        <name>[4Fe-4S] cluster</name>
        <dbReference type="ChEBI" id="CHEBI:49883"/>
        <label>2</label>
        <note>4Fe-4S-S-AdoMet</note>
    </ligand>
</feature>
<dbReference type="InterPro" id="IPR023993">
    <property type="entry name" value="TYW1_archaea"/>
</dbReference>
<evidence type="ECO:0000256" key="1">
    <source>
        <dbReference type="ARBA" id="ARBA00022485"/>
    </source>
</evidence>
<reference evidence="12 14" key="1">
    <citation type="journal article" date="2019" name="Nat. Microbiol.">
        <title>Expanding anaerobic alkane metabolism in the domain of Archaea.</title>
        <authorList>
            <person name="Wang Y."/>
            <person name="Wegener G."/>
            <person name="Hou J."/>
            <person name="Wang F."/>
            <person name="Xiao X."/>
        </authorList>
    </citation>
    <scope>NUCLEOTIDE SEQUENCE [LARGE SCALE GENOMIC DNA]</scope>
    <source>
        <strain evidence="12">WYZ-LMO11</strain>
    </source>
</reference>
<accession>A0A520KFW1</accession>
<keyword evidence="4 9" id="KW-0479">Metal-binding</keyword>
<dbReference type="GO" id="GO:0046872">
    <property type="term" value="F:metal ion binding"/>
    <property type="evidence" value="ECO:0007669"/>
    <property type="project" value="UniProtKB-KW"/>
</dbReference>
<dbReference type="GO" id="GO:0102521">
    <property type="term" value="F:tRNA-4-demethylwyosine synthase activity"/>
    <property type="evidence" value="ECO:0007669"/>
    <property type="project" value="UniProtKB-EC"/>
</dbReference>
<keyword evidence="2 9" id="KW-0949">S-adenosyl-L-methionine</keyword>
<dbReference type="EMBL" id="QNVI01000030">
    <property type="protein sequence ID" value="TDA39275.1"/>
    <property type="molecule type" value="Genomic_DNA"/>
</dbReference>
<dbReference type="SUPFAM" id="SSF102114">
    <property type="entry name" value="Radical SAM enzymes"/>
    <property type="match status" value="1"/>
</dbReference>
<sequence length="305" mass="35294">MNEELLKILKSQGYQIVGKHSAVKTCHWVRKAITKGEICYKGKFYGIKTHRCLQMSPSVVYCTNRCIYCWRILPSERGIIWNGNSLSEEDDPEFIAKESIKAHRRALTGYKGNPKVKKEVLEEAMNPKHVAISLSGEPTLYSRISELIEEYHKMGMTTFLVTNGTRPEVLEKIKEPTQLYISLSAPSEEIYKKICRPVYEENWNKLIKSISLLRSFKCPTVIRITLLRNLNMEEIDDYARIIKIGMPKYIEVKAYMHVGCSIWRLEENSMPTHEEILLFSKKLAEKINYEIADEVQASRVVLLKS</sequence>
<dbReference type="EMBL" id="RXIH01000023">
    <property type="protein sequence ID" value="RZN56474.1"/>
    <property type="molecule type" value="Genomic_DNA"/>
</dbReference>
<dbReference type="Proteomes" id="UP000317265">
    <property type="component" value="Unassembled WGS sequence"/>
</dbReference>
<keyword evidence="7 9" id="KW-0456">Lyase</keyword>
<dbReference type="Pfam" id="PF08608">
    <property type="entry name" value="Wyosine_form"/>
    <property type="match status" value="1"/>
</dbReference>
<dbReference type="InterPro" id="IPR034556">
    <property type="entry name" value="tRNA_wybutosine-synthase"/>
</dbReference>
<comment type="catalytic activity">
    <reaction evidence="8 9">
        <text>N(1)-methylguanosine(37) in tRNA(Phe) + pyruvate + S-adenosyl-L-methionine = 4-demethylwyosine(37) in tRNA(Phe) + 5'-deoxyadenosine + L-methionine + CO2 + H2O</text>
        <dbReference type="Rhea" id="RHEA:36347"/>
        <dbReference type="Rhea" id="RHEA-COMP:10164"/>
        <dbReference type="Rhea" id="RHEA-COMP:10165"/>
        <dbReference type="ChEBI" id="CHEBI:15361"/>
        <dbReference type="ChEBI" id="CHEBI:15377"/>
        <dbReference type="ChEBI" id="CHEBI:16526"/>
        <dbReference type="ChEBI" id="CHEBI:17319"/>
        <dbReference type="ChEBI" id="CHEBI:57844"/>
        <dbReference type="ChEBI" id="CHEBI:59789"/>
        <dbReference type="ChEBI" id="CHEBI:64315"/>
        <dbReference type="ChEBI" id="CHEBI:73542"/>
        <dbReference type="EC" id="4.1.3.44"/>
    </reaction>
</comment>
<feature type="binding site" evidence="9">
    <location>
        <position position="52"/>
    </location>
    <ligand>
        <name>[4Fe-4S] cluster</name>
        <dbReference type="ChEBI" id="CHEBI:49883"/>
        <label>1</label>
    </ligand>
</feature>
<keyword evidence="9" id="KW-0963">Cytoplasm</keyword>
<dbReference type="InterPro" id="IPR013917">
    <property type="entry name" value="tRNA_wybutosine-synth"/>
</dbReference>
<name>A0A520KFW1_9CREN</name>